<evidence type="ECO:0000313" key="4">
    <source>
        <dbReference type="Proteomes" id="UP000812287"/>
    </source>
</evidence>
<dbReference type="Pfam" id="PF17667">
    <property type="entry name" value="Pkinase_fungal"/>
    <property type="match status" value="1"/>
</dbReference>
<feature type="domain" description="Fungal-type protein kinase" evidence="2">
    <location>
        <begin position="2"/>
        <end position="60"/>
    </location>
</feature>
<keyword evidence="4" id="KW-1185">Reference proteome</keyword>
<reference evidence="3" key="1">
    <citation type="submission" date="2020-11" db="EMBL/GenBank/DDBJ databases">
        <title>Adaptations for nitrogen fixation in a non-lichenized fungal sporocarp promotes dispersal by wood-feeding termites.</title>
        <authorList>
            <consortium name="DOE Joint Genome Institute"/>
            <person name="Koch R.A."/>
            <person name="Yoon G."/>
            <person name="Arayal U."/>
            <person name="Lail K."/>
            <person name="Amirebrahimi M."/>
            <person name="Labutti K."/>
            <person name="Lipzen A."/>
            <person name="Riley R."/>
            <person name="Barry K."/>
            <person name="Henrissat B."/>
            <person name="Grigoriev I.V."/>
            <person name="Herr J.R."/>
            <person name="Aime M.C."/>
        </authorList>
    </citation>
    <scope>NUCLEOTIDE SEQUENCE</scope>
    <source>
        <strain evidence="3">MCA 3950</strain>
    </source>
</reference>
<protein>
    <recommendedName>
        <fullName evidence="2">Fungal-type protein kinase domain-containing protein</fullName>
    </recommendedName>
</protein>
<dbReference type="EMBL" id="MU250541">
    <property type="protein sequence ID" value="KAG7444085.1"/>
    <property type="molecule type" value="Genomic_DNA"/>
</dbReference>
<feature type="signal peptide" evidence="1">
    <location>
        <begin position="1"/>
        <end position="24"/>
    </location>
</feature>
<dbReference type="OrthoDB" id="3260094at2759"/>
<gene>
    <name evidence="3" type="ORF">BT62DRAFT_1077910</name>
</gene>
<comment type="caution">
    <text evidence="3">The sequence shown here is derived from an EMBL/GenBank/DDBJ whole genome shotgun (WGS) entry which is preliminary data.</text>
</comment>
<dbReference type="Proteomes" id="UP000812287">
    <property type="component" value="Unassembled WGS sequence"/>
</dbReference>
<evidence type="ECO:0000313" key="3">
    <source>
        <dbReference type="EMBL" id="KAG7444085.1"/>
    </source>
</evidence>
<sequence length="130" mass="15083">MFGMTIADTTTWLWFFSRAMVVVSEPYDFILDYHHLINYVVSMPFGSTEQLGYSSTITKVAVPLKADPARYCIQGWSIRKFSNPKCTECALKDFWIPLDSQMKSEIQEDIFQRIEPNDPAARENPDLYKQ</sequence>
<name>A0A9P7VP16_9AGAR</name>
<accession>A0A9P7VP16</accession>
<dbReference type="RefSeq" id="XP_043037585.1">
    <property type="nucleotide sequence ID" value="XM_043179344.1"/>
</dbReference>
<feature type="chain" id="PRO_5040395480" description="Fungal-type protein kinase domain-containing protein" evidence="1">
    <location>
        <begin position="25"/>
        <end position="130"/>
    </location>
</feature>
<evidence type="ECO:0000256" key="1">
    <source>
        <dbReference type="SAM" id="SignalP"/>
    </source>
</evidence>
<organism evidence="3 4">
    <name type="scientific">Guyanagaster necrorhizus</name>
    <dbReference type="NCBI Taxonomy" id="856835"/>
    <lineage>
        <taxon>Eukaryota</taxon>
        <taxon>Fungi</taxon>
        <taxon>Dikarya</taxon>
        <taxon>Basidiomycota</taxon>
        <taxon>Agaricomycotina</taxon>
        <taxon>Agaricomycetes</taxon>
        <taxon>Agaricomycetidae</taxon>
        <taxon>Agaricales</taxon>
        <taxon>Marasmiineae</taxon>
        <taxon>Physalacriaceae</taxon>
        <taxon>Guyanagaster</taxon>
    </lineage>
</organism>
<keyword evidence="1" id="KW-0732">Signal</keyword>
<proteinExistence type="predicted"/>
<dbReference type="AlphaFoldDB" id="A0A9P7VP16"/>
<dbReference type="GeneID" id="66101638"/>
<dbReference type="InterPro" id="IPR040976">
    <property type="entry name" value="Pkinase_fungal"/>
</dbReference>
<evidence type="ECO:0000259" key="2">
    <source>
        <dbReference type="Pfam" id="PF17667"/>
    </source>
</evidence>